<evidence type="ECO:0000256" key="18">
    <source>
        <dbReference type="ARBA" id="ARBA00051403"/>
    </source>
</evidence>
<dbReference type="CDD" id="cd17318">
    <property type="entry name" value="MFS_SLC17"/>
    <property type="match status" value="1"/>
</dbReference>
<dbReference type="AlphaFoldDB" id="A0A182INC6"/>
<dbReference type="FunFam" id="1.20.1250.20:FF:000003">
    <property type="entry name" value="Solute carrier family 17 member 3"/>
    <property type="match status" value="1"/>
</dbReference>
<evidence type="ECO:0000256" key="20">
    <source>
        <dbReference type="ARBA" id="ARBA00051612"/>
    </source>
</evidence>
<evidence type="ECO:0000256" key="2">
    <source>
        <dbReference type="ARBA" id="ARBA00004554"/>
    </source>
</evidence>
<evidence type="ECO:0000256" key="17">
    <source>
        <dbReference type="ARBA" id="ARBA00050625"/>
    </source>
</evidence>
<feature type="domain" description="Major facilitator superfamily (MFS) profile" evidence="26">
    <location>
        <begin position="27"/>
        <end position="455"/>
    </location>
</feature>
<dbReference type="InterPro" id="IPR011701">
    <property type="entry name" value="MFS"/>
</dbReference>
<dbReference type="VEuPathDB" id="VectorBase:AATE002377"/>
<evidence type="ECO:0000256" key="4">
    <source>
        <dbReference type="ARBA" id="ARBA00004656"/>
    </source>
</evidence>
<keyword evidence="14" id="KW-0968">Cytoplasmic vesicle</keyword>
<evidence type="ECO:0000256" key="19">
    <source>
        <dbReference type="ARBA" id="ARBA00051447"/>
    </source>
</evidence>
<keyword evidence="7" id="KW-0812">Transmembrane</keyword>
<keyword evidence="5" id="KW-0813">Transport</keyword>
<evidence type="ECO:0000256" key="22">
    <source>
        <dbReference type="ARBA" id="ARBA00069713"/>
    </source>
</evidence>
<dbReference type="InterPro" id="IPR036259">
    <property type="entry name" value="MFS_trans_sf"/>
</dbReference>
<keyword evidence="11" id="KW-0472">Membrane</keyword>
<reference evidence="27" key="1">
    <citation type="submission" date="2022-08" db="UniProtKB">
        <authorList>
            <consortium name="EnsemblMetazoa"/>
        </authorList>
    </citation>
    <scope>IDENTIFICATION</scope>
    <source>
        <strain evidence="27">EBRO</strain>
    </source>
</reference>
<dbReference type="FunFam" id="1.20.1250.20:FF:000067">
    <property type="entry name" value="sialin isoform X2"/>
    <property type="match status" value="1"/>
</dbReference>
<dbReference type="InterPro" id="IPR050382">
    <property type="entry name" value="MFS_Na/Anion_cotransporter"/>
</dbReference>
<dbReference type="PROSITE" id="PS50850">
    <property type="entry name" value="MFS"/>
    <property type="match status" value="1"/>
</dbReference>
<proteinExistence type="predicted"/>
<keyword evidence="12" id="KW-0325">Glycoprotein</keyword>
<dbReference type="GO" id="GO:0005765">
    <property type="term" value="C:lysosomal membrane"/>
    <property type="evidence" value="ECO:0007669"/>
    <property type="project" value="UniProtKB-SubCell"/>
</dbReference>
<comment type="catalytic activity">
    <reaction evidence="19">
        <text>L-glutamate(out) = L-glutamate(in)</text>
        <dbReference type="Rhea" id="RHEA:66336"/>
        <dbReference type="ChEBI" id="CHEBI:29985"/>
    </reaction>
    <physiologicalReaction direction="left-to-right" evidence="19">
        <dbReference type="Rhea" id="RHEA:66337"/>
    </physiologicalReaction>
</comment>
<comment type="catalytic activity">
    <reaction evidence="18">
        <text>N-acetyl-L-aspartyl-L-glutamate(out) = N-acetyl-L-aspartyl-L-glutamate(in)</text>
        <dbReference type="Rhea" id="RHEA:72599"/>
        <dbReference type="ChEBI" id="CHEBI:76931"/>
    </reaction>
    <physiologicalReaction direction="left-to-right" evidence="18">
        <dbReference type="Rhea" id="RHEA:72600"/>
    </physiologicalReaction>
</comment>
<evidence type="ECO:0000256" key="8">
    <source>
        <dbReference type="ARBA" id="ARBA00022847"/>
    </source>
</evidence>
<dbReference type="PANTHER" id="PTHR11662">
    <property type="entry name" value="SOLUTE CARRIER FAMILY 17"/>
    <property type="match status" value="1"/>
</dbReference>
<comment type="subcellular location">
    <subcellularLocation>
        <location evidence="2">Basolateral cell membrane</location>
        <topology evidence="2">Multi-pass membrane protein</topology>
    </subcellularLocation>
    <subcellularLocation>
        <location evidence="3">Cytoplasmic vesicle</location>
        <location evidence="3">Secretory vesicle membrane</location>
        <topology evidence="3">Multi-pass membrane protein</topology>
    </subcellularLocation>
    <subcellularLocation>
        <location evidence="1">Cytoplasmic vesicle</location>
        <location evidence="1">Secretory vesicle</location>
        <location evidence="1">Synaptic vesicle membrane</location>
    </subcellularLocation>
    <subcellularLocation>
        <location evidence="4">Lysosome membrane</location>
    </subcellularLocation>
</comment>
<evidence type="ECO:0000256" key="7">
    <source>
        <dbReference type="ARBA" id="ARBA00022692"/>
    </source>
</evidence>
<evidence type="ECO:0000256" key="3">
    <source>
        <dbReference type="ARBA" id="ARBA00004638"/>
    </source>
</evidence>
<evidence type="ECO:0000256" key="9">
    <source>
        <dbReference type="ARBA" id="ARBA00022989"/>
    </source>
</evidence>
<name>A0A182INC6_ANOAO</name>
<dbReference type="EnsemblMetazoa" id="AATE002377-RA">
    <property type="protein sequence ID" value="AATE002377-PA.1"/>
    <property type="gene ID" value="AATE002377"/>
</dbReference>
<evidence type="ECO:0000256" key="1">
    <source>
        <dbReference type="ARBA" id="ARBA00004432"/>
    </source>
</evidence>
<dbReference type="GO" id="GO:0015293">
    <property type="term" value="F:symporter activity"/>
    <property type="evidence" value="ECO:0007669"/>
    <property type="project" value="UniProtKB-KW"/>
</dbReference>
<keyword evidence="10" id="KW-0770">Synapse</keyword>
<evidence type="ECO:0000313" key="27">
    <source>
        <dbReference type="EnsemblMetazoa" id="AATE002377-PA.1"/>
    </source>
</evidence>
<comment type="catalytic activity">
    <reaction evidence="15">
        <text>2 nitrate(out) + H(+)(out) = 2 nitrate(in) + H(+)(in)</text>
        <dbReference type="Rhea" id="RHEA:71539"/>
        <dbReference type="ChEBI" id="CHEBI:15378"/>
        <dbReference type="ChEBI" id="CHEBI:17632"/>
    </reaction>
    <physiologicalReaction direction="left-to-right" evidence="15">
        <dbReference type="Rhea" id="RHEA:71540"/>
    </physiologicalReaction>
</comment>
<comment type="catalytic activity">
    <reaction evidence="20">
        <text>D-glucuronate(out) + H(+)(out) = D-glucuronate(in) + H(+)(in)</text>
        <dbReference type="Rhea" id="RHEA:72591"/>
        <dbReference type="ChEBI" id="CHEBI:15378"/>
        <dbReference type="ChEBI" id="CHEBI:58720"/>
    </reaction>
    <physiologicalReaction direction="left-to-right" evidence="20">
        <dbReference type="Rhea" id="RHEA:72592"/>
    </physiologicalReaction>
</comment>
<dbReference type="Pfam" id="PF07690">
    <property type="entry name" value="MFS_1"/>
    <property type="match status" value="1"/>
</dbReference>
<dbReference type="STRING" id="41427.A0A182INC6"/>
<accession>A0A182INC6</accession>
<evidence type="ECO:0000256" key="24">
    <source>
        <dbReference type="ARBA" id="ARBA00081195"/>
    </source>
</evidence>
<evidence type="ECO:0000256" key="14">
    <source>
        <dbReference type="ARBA" id="ARBA00023329"/>
    </source>
</evidence>
<evidence type="ECO:0000256" key="12">
    <source>
        <dbReference type="ARBA" id="ARBA00023180"/>
    </source>
</evidence>
<keyword evidence="9" id="KW-1133">Transmembrane helix</keyword>
<keyword evidence="13" id="KW-0458">Lysosome</keyword>
<comment type="catalytic activity">
    <reaction evidence="17">
        <text>N-acetylneuraminate(in) + H(+)(in) = N-acetylneuraminate(out) + H(+)(out)</text>
        <dbReference type="Rhea" id="RHEA:28987"/>
        <dbReference type="ChEBI" id="CHEBI:15378"/>
        <dbReference type="ChEBI" id="CHEBI:35418"/>
    </reaction>
    <physiologicalReaction direction="right-to-left" evidence="17">
        <dbReference type="Rhea" id="RHEA:28989"/>
    </physiologicalReaction>
</comment>
<dbReference type="GO" id="GO:0006820">
    <property type="term" value="P:monoatomic anion transport"/>
    <property type="evidence" value="ECO:0007669"/>
    <property type="project" value="TreeGrafter"/>
</dbReference>
<dbReference type="PANTHER" id="PTHR11662:SF455">
    <property type="entry name" value="GH23975P"/>
    <property type="match status" value="1"/>
</dbReference>
<dbReference type="GO" id="GO:0046942">
    <property type="term" value="P:carboxylic acid transport"/>
    <property type="evidence" value="ECO:0007669"/>
    <property type="project" value="UniProtKB-ARBA"/>
</dbReference>
<comment type="catalytic activity">
    <reaction evidence="16">
        <text>L-aspartate(out) = L-aspartate(in)</text>
        <dbReference type="Rhea" id="RHEA:66332"/>
        <dbReference type="ChEBI" id="CHEBI:29991"/>
    </reaction>
    <physiologicalReaction direction="left-to-right" evidence="16">
        <dbReference type="Rhea" id="RHEA:66333"/>
    </physiologicalReaction>
</comment>
<evidence type="ECO:0000259" key="26">
    <source>
        <dbReference type="PROSITE" id="PS50850"/>
    </source>
</evidence>
<evidence type="ECO:0000256" key="5">
    <source>
        <dbReference type="ARBA" id="ARBA00022448"/>
    </source>
</evidence>
<dbReference type="GO" id="GO:0030672">
    <property type="term" value="C:synaptic vesicle membrane"/>
    <property type="evidence" value="ECO:0007669"/>
    <property type="project" value="UniProtKB-SubCell"/>
</dbReference>
<keyword evidence="6" id="KW-1003">Cell membrane</keyword>
<sequence>MDASESSKLSDGIEAPMWMFWKRRRYVLVFLAFFGFFNVYSLRVNLSVAIVAMTENRTIEHPNGTVSYEQEFDWDSSTKGYILSSFFYGYIFTQLVGGYISNALGGNYVFGVGVGATAALTLLTPLAAHGGFGWLIAIRALEGFFEGVTFPCMHAIWANWAPPSERSRMTTIAFSGVFTGTVASMLLSGVLADTLGWEWVFYILGAIGCVWFVAWMLIVKKSPETDPYITTKEKEFILATQKRASSATAQKVHHPWKAIVTSKAVWALIVASFAENWGFYTLLTQLPTFLKDTMHFELQAAGFLSALPYLALGCLLSFAGYLADLCQIKRWLTTTQVRRYFNCGAFLVQTVFMLVGAFILRPGPTITCITIAVGCGSFAWCGFAVNHLDLSPKSAGVLMGISNTFSTIAGIVTPIVSGQITANGTDDEWRTVFYIAAGIYLIGCVIYWFGASGELQPWSIEAQEGREQEKQHKESAFVNAGMVLDVKV</sequence>
<comment type="function">
    <text evidence="21">Receptor for CM101, a polysaccharide produced by group B Streptococcus with antipathoangiogenic properties.</text>
</comment>
<evidence type="ECO:0000256" key="10">
    <source>
        <dbReference type="ARBA" id="ARBA00023018"/>
    </source>
</evidence>
<evidence type="ECO:0000256" key="13">
    <source>
        <dbReference type="ARBA" id="ARBA00023228"/>
    </source>
</evidence>
<evidence type="ECO:0000256" key="15">
    <source>
        <dbReference type="ARBA" id="ARBA00050101"/>
    </source>
</evidence>
<evidence type="ECO:0000256" key="21">
    <source>
        <dbReference type="ARBA" id="ARBA00056891"/>
    </source>
</evidence>
<keyword evidence="8" id="KW-0769">Symport</keyword>
<evidence type="ECO:0000256" key="6">
    <source>
        <dbReference type="ARBA" id="ARBA00022475"/>
    </source>
</evidence>
<evidence type="ECO:0000256" key="16">
    <source>
        <dbReference type="ARBA" id="ARBA00050554"/>
    </source>
</evidence>
<dbReference type="SUPFAM" id="SSF103473">
    <property type="entry name" value="MFS general substrate transporter"/>
    <property type="match status" value="1"/>
</dbReference>
<evidence type="ECO:0000256" key="23">
    <source>
        <dbReference type="ARBA" id="ARBA00080244"/>
    </source>
</evidence>
<dbReference type="GO" id="GO:0016323">
    <property type="term" value="C:basolateral plasma membrane"/>
    <property type="evidence" value="ECO:0007669"/>
    <property type="project" value="UniProtKB-SubCell"/>
</dbReference>
<dbReference type="Gene3D" id="1.20.1250.20">
    <property type="entry name" value="MFS general substrate transporter like domains"/>
    <property type="match status" value="2"/>
</dbReference>
<evidence type="ECO:0000256" key="25">
    <source>
        <dbReference type="ARBA" id="ARBA00081925"/>
    </source>
</evidence>
<dbReference type="InterPro" id="IPR020846">
    <property type="entry name" value="MFS_dom"/>
</dbReference>
<protein>
    <recommendedName>
        <fullName evidence="22">Sialin</fullName>
    </recommendedName>
    <alternativeName>
        <fullName evidence="25">H(+)/nitrate cotransporter</fullName>
    </alternativeName>
    <alternativeName>
        <fullName evidence="23">H(+)/sialic acid cotransporter</fullName>
    </alternativeName>
    <alternativeName>
        <fullName evidence="24">Vesicular excitatory amino acid transporter</fullName>
    </alternativeName>
</protein>
<organism evidence="27">
    <name type="scientific">Anopheles atroparvus</name>
    <name type="common">European mosquito</name>
    <dbReference type="NCBI Taxonomy" id="41427"/>
    <lineage>
        <taxon>Eukaryota</taxon>
        <taxon>Metazoa</taxon>
        <taxon>Ecdysozoa</taxon>
        <taxon>Arthropoda</taxon>
        <taxon>Hexapoda</taxon>
        <taxon>Insecta</taxon>
        <taxon>Pterygota</taxon>
        <taxon>Neoptera</taxon>
        <taxon>Endopterygota</taxon>
        <taxon>Diptera</taxon>
        <taxon>Nematocera</taxon>
        <taxon>Culicoidea</taxon>
        <taxon>Culicidae</taxon>
        <taxon>Anophelinae</taxon>
        <taxon>Anopheles</taxon>
    </lineage>
</organism>
<evidence type="ECO:0000256" key="11">
    <source>
        <dbReference type="ARBA" id="ARBA00023136"/>
    </source>
</evidence>